<dbReference type="RefSeq" id="WP_216488926.1">
    <property type="nucleotide sequence ID" value="NZ_JAHMHH010000002.1"/>
</dbReference>
<dbReference type="Proteomes" id="UP000718793">
    <property type="component" value="Unassembled WGS sequence"/>
</dbReference>
<comment type="caution">
    <text evidence="4">The sequence shown here is derived from an EMBL/GenBank/DDBJ whole genome shotgun (WGS) entry which is preliminary data.</text>
</comment>
<evidence type="ECO:0000256" key="1">
    <source>
        <dbReference type="ARBA" id="ARBA00022741"/>
    </source>
</evidence>
<sequence length="183" mass="21708">MIAIIGKSGVGKSTFLNFLQHQGYRVLIVDNLVKKLYQNGSEGYKLIKNNLGENFVNDVEVDKKALVDRLFLQPEFINEIESLIFPLIENHLENNFYDFVEIPILYKKNANFSRFFSKVIRIEIPEKRRVKNLQKRNVNNKNKIVIDTINKHFFDPKIVNIYCYKVLSRNFFKKFFKIYFSSI</sequence>
<dbReference type="PROSITE" id="PS51219">
    <property type="entry name" value="DPCK"/>
    <property type="match status" value="1"/>
</dbReference>
<dbReference type="Pfam" id="PF01121">
    <property type="entry name" value="CoaE"/>
    <property type="match status" value="1"/>
</dbReference>
<keyword evidence="1" id="KW-0547">Nucleotide-binding</keyword>
<keyword evidence="5" id="KW-1185">Reference proteome</keyword>
<keyword evidence="4" id="KW-0808">Transferase</keyword>
<accession>A0ABS6DPY3</accession>
<evidence type="ECO:0000313" key="4">
    <source>
        <dbReference type="EMBL" id="MBU4692385.1"/>
    </source>
</evidence>
<dbReference type="InterPro" id="IPR001977">
    <property type="entry name" value="Depp_CoAkinase"/>
</dbReference>
<evidence type="ECO:0000313" key="5">
    <source>
        <dbReference type="Proteomes" id="UP000718793"/>
    </source>
</evidence>
<dbReference type="EC" id="2.7.1.24" evidence="3"/>
<keyword evidence="4" id="KW-0418">Kinase</keyword>
<dbReference type="EMBL" id="JAHMHH010000002">
    <property type="protein sequence ID" value="MBU4692385.1"/>
    <property type="molecule type" value="Genomic_DNA"/>
</dbReference>
<name>A0ABS6DPY3_9MOLU</name>
<gene>
    <name evidence="4" type="primary">coaE</name>
    <name evidence="4" type="ORF">KQ875_02095</name>
</gene>
<protein>
    <recommendedName>
        <fullName evidence="3">Dephospho-CoA kinase</fullName>
        <ecNumber evidence="3">2.7.1.24</ecNumber>
    </recommendedName>
</protein>
<dbReference type="NCBIfam" id="TIGR00152">
    <property type="entry name" value="dephospho-CoA kinase"/>
    <property type="match status" value="1"/>
</dbReference>
<organism evidence="4 5">
    <name type="scientific">Mycoplasma zalophi</name>
    <dbReference type="NCBI Taxonomy" id="191287"/>
    <lineage>
        <taxon>Bacteria</taxon>
        <taxon>Bacillati</taxon>
        <taxon>Mycoplasmatota</taxon>
        <taxon>Mollicutes</taxon>
        <taxon>Mycoplasmataceae</taxon>
        <taxon>Mycoplasma</taxon>
    </lineage>
</organism>
<evidence type="ECO:0000256" key="3">
    <source>
        <dbReference type="NCBIfam" id="TIGR00152"/>
    </source>
</evidence>
<reference evidence="4" key="1">
    <citation type="submission" date="2021-06" db="EMBL/GenBank/DDBJ databases">
        <title>Novel Mycoplasma species detected in California sea lions (Zalophus californianus) from the USA.</title>
        <authorList>
            <person name="Volokhov D.V."/>
            <person name="Furtak V.A."/>
            <person name="Zagorodnyaya T.A."/>
        </authorList>
    </citation>
    <scope>NUCLEOTIDE SEQUENCE [LARGE SCALE GENOMIC DNA]</scope>
    <source>
        <strain evidence="4">CSL 5346</strain>
    </source>
</reference>
<proteinExistence type="predicted"/>
<keyword evidence="2" id="KW-0067">ATP-binding</keyword>
<evidence type="ECO:0000256" key="2">
    <source>
        <dbReference type="ARBA" id="ARBA00022840"/>
    </source>
</evidence>
<dbReference type="CDD" id="cd02022">
    <property type="entry name" value="DPCK"/>
    <property type="match status" value="1"/>
</dbReference>
<dbReference type="GO" id="GO:0004140">
    <property type="term" value="F:dephospho-CoA kinase activity"/>
    <property type="evidence" value="ECO:0007669"/>
    <property type="project" value="UniProtKB-EC"/>
</dbReference>